<dbReference type="AlphaFoldDB" id="A0A506UC76"/>
<dbReference type="PANTHER" id="PTHR34989:SF1">
    <property type="entry name" value="PROTEIN HDED"/>
    <property type="match status" value="1"/>
</dbReference>
<organism evidence="2 3">
    <name type="scientific">Martelella alba</name>
    <dbReference type="NCBI Taxonomy" id="2590451"/>
    <lineage>
        <taxon>Bacteria</taxon>
        <taxon>Pseudomonadati</taxon>
        <taxon>Pseudomonadota</taxon>
        <taxon>Alphaproteobacteria</taxon>
        <taxon>Hyphomicrobiales</taxon>
        <taxon>Aurantimonadaceae</taxon>
        <taxon>Martelella</taxon>
    </lineage>
</organism>
<sequence length="185" mass="20344">MVFLEEEKPEILPIQKRWGWILAFGLILLGFSIVLIANLFVATIASVVFFGVMIMLAGVFHLVQLMHAKVRGQMIFWAATGILYILAGIFVIYNPVMASRLFTVIIGVSLAVAGGFRLYLGMSFKPVQGWGWLVFSGLVLLLSAIMIASDFAHSSLWLLGLFVAVDFLVYGISLVVFALSIKPTN</sequence>
<dbReference type="PANTHER" id="PTHR34989">
    <property type="entry name" value="PROTEIN HDED"/>
    <property type="match status" value="1"/>
</dbReference>
<accession>A0A506UC76</accession>
<dbReference type="InterPro" id="IPR005325">
    <property type="entry name" value="DUF308_memb"/>
</dbReference>
<dbReference type="OrthoDB" id="9815400at2"/>
<dbReference type="GO" id="GO:0005886">
    <property type="term" value="C:plasma membrane"/>
    <property type="evidence" value="ECO:0007669"/>
    <property type="project" value="TreeGrafter"/>
</dbReference>
<feature type="transmembrane region" description="Helical" evidence="1">
    <location>
        <begin position="155"/>
        <end position="179"/>
    </location>
</feature>
<keyword evidence="1" id="KW-0812">Transmembrane</keyword>
<feature type="transmembrane region" description="Helical" evidence="1">
    <location>
        <begin position="132"/>
        <end position="149"/>
    </location>
</feature>
<evidence type="ECO:0000256" key="1">
    <source>
        <dbReference type="SAM" id="Phobius"/>
    </source>
</evidence>
<feature type="transmembrane region" description="Helical" evidence="1">
    <location>
        <begin position="99"/>
        <end position="120"/>
    </location>
</feature>
<dbReference type="Proteomes" id="UP000318801">
    <property type="component" value="Unassembled WGS sequence"/>
</dbReference>
<feature type="transmembrane region" description="Helical" evidence="1">
    <location>
        <begin position="18"/>
        <end position="37"/>
    </location>
</feature>
<proteinExistence type="predicted"/>
<name>A0A506UC76_9HYPH</name>
<keyword evidence="1" id="KW-1133">Transmembrane helix</keyword>
<evidence type="ECO:0000313" key="3">
    <source>
        <dbReference type="Proteomes" id="UP000318801"/>
    </source>
</evidence>
<feature type="transmembrane region" description="Helical" evidence="1">
    <location>
        <begin position="43"/>
        <end position="63"/>
    </location>
</feature>
<dbReference type="Pfam" id="PF03729">
    <property type="entry name" value="DUF308"/>
    <property type="match status" value="1"/>
</dbReference>
<keyword evidence="3" id="KW-1185">Reference proteome</keyword>
<feature type="transmembrane region" description="Helical" evidence="1">
    <location>
        <begin position="75"/>
        <end position="93"/>
    </location>
</feature>
<keyword evidence="1" id="KW-0472">Membrane</keyword>
<dbReference type="EMBL" id="VHLG01000005">
    <property type="protein sequence ID" value="TPW30574.1"/>
    <property type="molecule type" value="Genomic_DNA"/>
</dbReference>
<protein>
    <submittedName>
        <fullName evidence="2">HdeD family acid-resistance protein</fullName>
    </submittedName>
</protein>
<reference evidence="2 3" key="1">
    <citation type="submission" date="2019-06" db="EMBL/GenBank/DDBJ databases">
        <authorList>
            <person name="Li M."/>
        </authorList>
    </citation>
    <scope>NUCLEOTIDE SEQUENCE [LARGE SCALE GENOMIC DNA]</scope>
    <source>
        <strain evidence="2 3">BGMRC2036</strain>
    </source>
</reference>
<comment type="caution">
    <text evidence="2">The sequence shown here is derived from an EMBL/GenBank/DDBJ whole genome shotgun (WGS) entry which is preliminary data.</text>
</comment>
<dbReference type="RefSeq" id="WP_141149145.1">
    <property type="nucleotide sequence ID" value="NZ_VHLG01000005.1"/>
</dbReference>
<gene>
    <name evidence="2" type="ORF">FJU08_11430</name>
</gene>
<evidence type="ECO:0000313" key="2">
    <source>
        <dbReference type="EMBL" id="TPW30574.1"/>
    </source>
</evidence>
<dbReference type="InterPro" id="IPR052712">
    <property type="entry name" value="Acid_resist_chaperone_HdeD"/>
</dbReference>